<comment type="catalytic activity">
    <reaction evidence="8">
        <text>a 4-O-methyl-alpha-D-glucuronosyl ester derivative + H2O = 4-O-methyl-alpha-D-glucuronate derivative + an alcohol + H(+)</text>
        <dbReference type="Rhea" id="RHEA:67452"/>
        <dbReference type="ChEBI" id="CHEBI:15377"/>
        <dbReference type="ChEBI" id="CHEBI:15378"/>
        <dbReference type="ChEBI" id="CHEBI:30879"/>
        <dbReference type="ChEBI" id="CHEBI:171667"/>
        <dbReference type="ChEBI" id="CHEBI:171668"/>
        <dbReference type="EC" id="3.1.1.117"/>
    </reaction>
    <physiologicalReaction direction="left-to-right" evidence="8">
        <dbReference type="Rhea" id="RHEA:67453"/>
    </physiologicalReaction>
</comment>
<dbReference type="EC" id="3.1.1.117" evidence="9"/>
<dbReference type="InterPro" id="IPR035971">
    <property type="entry name" value="CBD_sf"/>
</dbReference>
<keyword evidence="14" id="KW-1185">Reference proteome</keyword>
<dbReference type="OrthoDB" id="3781271at2759"/>
<evidence type="ECO:0000256" key="7">
    <source>
        <dbReference type="ARBA" id="ARBA00023185"/>
    </source>
</evidence>
<evidence type="ECO:0000256" key="8">
    <source>
        <dbReference type="ARBA" id="ARBA00024511"/>
    </source>
</evidence>
<keyword evidence="7" id="KW-0439">Lignin degradation</keyword>
<keyword evidence="4" id="KW-0964">Secreted</keyword>
<feature type="chain" id="PRO_5021423142" description="(4-O-methyl)-D-glucuronate--lignin esterase" evidence="11">
    <location>
        <begin position="20"/>
        <end position="465"/>
    </location>
</feature>
<evidence type="ECO:0000256" key="3">
    <source>
        <dbReference type="ARBA" id="ARBA00022487"/>
    </source>
</evidence>
<evidence type="ECO:0000313" key="13">
    <source>
        <dbReference type="EMBL" id="TEB27852.1"/>
    </source>
</evidence>
<feature type="domain" description="CBM1" evidence="12">
    <location>
        <begin position="19"/>
        <end position="55"/>
    </location>
</feature>
<dbReference type="GO" id="GO:0052689">
    <property type="term" value="F:carboxylic ester hydrolase activity"/>
    <property type="evidence" value="ECO:0007669"/>
    <property type="project" value="UniProtKB-KW"/>
</dbReference>
<evidence type="ECO:0000259" key="12">
    <source>
        <dbReference type="PROSITE" id="PS51164"/>
    </source>
</evidence>
<dbReference type="PROSITE" id="PS00562">
    <property type="entry name" value="CBM1_1"/>
    <property type="match status" value="1"/>
</dbReference>
<dbReference type="SUPFAM" id="SSF53474">
    <property type="entry name" value="alpha/beta-Hydrolases"/>
    <property type="match status" value="1"/>
</dbReference>
<dbReference type="GO" id="GO:0005576">
    <property type="term" value="C:extracellular region"/>
    <property type="evidence" value="ECO:0007669"/>
    <property type="project" value="UniProtKB-SubCell"/>
</dbReference>
<dbReference type="InterPro" id="IPR000254">
    <property type="entry name" value="CBD"/>
</dbReference>
<dbReference type="STRING" id="71717.A0A4Y7T2K2"/>
<evidence type="ECO:0000256" key="2">
    <source>
        <dbReference type="ARBA" id="ARBA00010092"/>
    </source>
</evidence>
<dbReference type="Gene3D" id="3.40.50.1820">
    <property type="entry name" value="alpha/beta hydrolase"/>
    <property type="match status" value="1"/>
</dbReference>
<evidence type="ECO:0000256" key="10">
    <source>
        <dbReference type="SAM" id="MobiDB-lite"/>
    </source>
</evidence>
<keyword evidence="5 11" id="KW-0732">Signal</keyword>
<dbReference type="SUPFAM" id="SSF57180">
    <property type="entry name" value="Cellulose-binding domain"/>
    <property type="match status" value="1"/>
</dbReference>
<dbReference type="AlphaFoldDB" id="A0A4Y7T2K2"/>
<dbReference type="PROSITE" id="PS51164">
    <property type="entry name" value="CBM1_2"/>
    <property type="match status" value="1"/>
</dbReference>
<evidence type="ECO:0000256" key="9">
    <source>
        <dbReference type="ARBA" id="ARBA00026105"/>
    </source>
</evidence>
<organism evidence="13 14">
    <name type="scientific">Coprinellus micaceus</name>
    <name type="common">Glistening ink-cap mushroom</name>
    <name type="synonym">Coprinus micaceus</name>
    <dbReference type="NCBI Taxonomy" id="71717"/>
    <lineage>
        <taxon>Eukaryota</taxon>
        <taxon>Fungi</taxon>
        <taxon>Dikarya</taxon>
        <taxon>Basidiomycota</taxon>
        <taxon>Agaricomycotina</taxon>
        <taxon>Agaricomycetes</taxon>
        <taxon>Agaricomycetidae</taxon>
        <taxon>Agaricales</taxon>
        <taxon>Agaricineae</taxon>
        <taxon>Psathyrellaceae</taxon>
        <taxon>Coprinellus</taxon>
    </lineage>
</organism>
<comment type="similarity">
    <text evidence="2">Belongs to the carbohydrate esterase 15 (CE15) family.</text>
</comment>
<dbReference type="InterPro" id="IPR054579">
    <property type="entry name" value="GCE-like_dom"/>
</dbReference>
<dbReference type="Pfam" id="PF22244">
    <property type="entry name" value="GCE_fung"/>
    <property type="match status" value="1"/>
</dbReference>
<comment type="caution">
    <text evidence="13">The sequence shown here is derived from an EMBL/GenBank/DDBJ whole genome shotgun (WGS) entry which is preliminary data.</text>
</comment>
<evidence type="ECO:0000256" key="5">
    <source>
        <dbReference type="ARBA" id="ARBA00022729"/>
    </source>
</evidence>
<gene>
    <name evidence="13" type="ORF">FA13DRAFT_1876306</name>
</gene>
<dbReference type="SMART" id="SM00236">
    <property type="entry name" value="fCBD"/>
    <property type="match status" value="1"/>
</dbReference>
<dbReference type="Pfam" id="PF00734">
    <property type="entry name" value="CBM_1"/>
    <property type="match status" value="1"/>
</dbReference>
<dbReference type="GO" id="GO:0005975">
    <property type="term" value="P:carbohydrate metabolic process"/>
    <property type="evidence" value="ECO:0007669"/>
    <property type="project" value="InterPro"/>
</dbReference>
<dbReference type="EMBL" id="QPFP01000036">
    <property type="protein sequence ID" value="TEB27852.1"/>
    <property type="molecule type" value="Genomic_DNA"/>
</dbReference>
<evidence type="ECO:0000256" key="4">
    <source>
        <dbReference type="ARBA" id="ARBA00022525"/>
    </source>
</evidence>
<keyword evidence="6" id="KW-0378">Hydrolase</keyword>
<accession>A0A4Y7T2K2</accession>
<dbReference type="GO" id="GO:0030248">
    <property type="term" value="F:cellulose binding"/>
    <property type="evidence" value="ECO:0007669"/>
    <property type="project" value="InterPro"/>
</dbReference>
<dbReference type="InterPro" id="IPR029058">
    <property type="entry name" value="AB_hydrolase_fold"/>
</dbReference>
<evidence type="ECO:0000313" key="14">
    <source>
        <dbReference type="Proteomes" id="UP000298030"/>
    </source>
</evidence>
<keyword evidence="3" id="KW-0719">Serine esterase</keyword>
<reference evidence="13 14" key="1">
    <citation type="journal article" date="2019" name="Nat. Ecol. Evol.">
        <title>Megaphylogeny resolves global patterns of mushroom evolution.</title>
        <authorList>
            <person name="Varga T."/>
            <person name="Krizsan K."/>
            <person name="Foldi C."/>
            <person name="Dima B."/>
            <person name="Sanchez-Garcia M."/>
            <person name="Sanchez-Ramirez S."/>
            <person name="Szollosi G.J."/>
            <person name="Szarkandi J.G."/>
            <person name="Papp V."/>
            <person name="Albert L."/>
            <person name="Andreopoulos W."/>
            <person name="Angelini C."/>
            <person name="Antonin V."/>
            <person name="Barry K.W."/>
            <person name="Bougher N.L."/>
            <person name="Buchanan P."/>
            <person name="Buyck B."/>
            <person name="Bense V."/>
            <person name="Catcheside P."/>
            <person name="Chovatia M."/>
            <person name="Cooper J."/>
            <person name="Damon W."/>
            <person name="Desjardin D."/>
            <person name="Finy P."/>
            <person name="Geml J."/>
            <person name="Haridas S."/>
            <person name="Hughes K."/>
            <person name="Justo A."/>
            <person name="Karasinski D."/>
            <person name="Kautmanova I."/>
            <person name="Kiss B."/>
            <person name="Kocsube S."/>
            <person name="Kotiranta H."/>
            <person name="LaButti K.M."/>
            <person name="Lechner B.E."/>
            <person name="Liimatainen K."/>
            <person name="Lipzen A."/>
            <person name="Lukacs Z."/>
            <person name="Mihaltcheva S."/>
            <person name="Morgado L.N."/>
            <person name="Niskanen T."/>
            <person name="Noordeloos M.E."/>
            <person name="Ohm R.A."/>
            <person name="Ortiz-Santana B."/>
            <person name="Ovrebo C."/>
            <person name="Racz N."/>
            <person name="Riley R."/>
            <person name="Savchenko A."/>
            <person name="Shiryaev A."/>
            <person name="Soop K."/>
            <person name="Spirin V."/>
            <person name="Szebenyi C."/>
            <person name="Tomsovsky M."/>
            <person name="Tulloss R.E."/>
            <person name="Uehling J."/>
            <person name="Grigoriev I.V."/>
            <person name="Vagvolgyi C."/>
            <person name="Papp T."/>
            <person name="Martin F.M."/>
            <person name="Miettinen O."/>
            <person name="Hibbett D.S."/>
            <person name="Nagy L.G."/>
        </authorList>
    </citation>
    <scope>NUCLEOTIDE SEQUENCE [LARGE SCALE GENOMIC DNA]</scope>
    <source>
        <strain evidence="13 14">FP101781</strain>
    </source>
</reference>
<protein>
    <recommendedName>
        <fullName evidence="9">(4-O-methyl)-D-glucuronate--lignin esterase</fullName>
        <ecNumber evidence="9">3.1.1.117</ecNumber>
    </recommendedName>
</protein>
<feature type="region of interest" description="Disordered" evidence="10">
    <location>
        <begin position="62"/>
        <end position="97"/>
    </location>
</feature>
<dbReference type="GO" id="GO:0046274">
    <property type="term" value="P:lignin catabolic process"/>
    <property type="evidence" value="ECO:0007669"/>
    <property type="project" value="UniProtKB-KW"/>
</dbReference>
<feature type="signal peptide" evidence="11">
    <location>
        <begin position="1"/>
        <end position="19"/>
    </location>
</feature>
<feature type="compositionally biased region" description="Low complexity" evidence="10">
    <location>
        <begin position="74"/>
        <end position="90"/>
    </location>
</feature>
<evidence type="ECO:0000256" key="1">
    <source>
        <dbReference type="ARBA" id="ARBA00004613"/>
    </source>
</evidence>
<dbReference type="Proteomes" id="UP000298030">
    <property type="component" value="Unassembled WGS sequence"/>
</dbReference>
<evidence type="ECO:0000256" key="6">
    <source>
        <dbReference type="ARBA" id="ARBA00022801"/>
    </source>
</evidence>
<sequence>MALLKPSFVALVLALGAVAQQGAYQQCGGIGWQGSNACISGYSCQKLNDFYSQCLPGAATSTVPNTTPTPTPTTPTQTQPTPTPTQSQPTNPGPVSCQPLPATLTFKANTKLPDPFTFYDGRKVTSKADWECRRQEIFELLQRTEFGTLPPKPSSVTGSLSGTSLTVNVSHEGKSISFSASVNIPSGSGNVPALIALAGSSLPSLSGVASINFNNDDIAAQANTGSRGNGKFYTLYGRDHSASAMTAWAWGVSRIIDVLETLPNSRIDLKKLAVTGCSRNGKGAMTIGAFEPRIALTLPQESGSGGAACWRLSDDIQKSGTSTQTASQIVTENVWFSPLFNQYTSRVNDLPTDHHLFAALIAPRALLVIEHSGIDWLGPKSTWGCMVTARKVWEALGVADNMGVSSYGGHNHCQFPSSQNGDLNAFVNKFLKDQDGNTTVVKTDNSNRFGYQESQWVDWTTPTLS</sequence>
<evidence type="ECO:0000256" key="11">
    <source>
        <dbReference type="SAM" id="SignalP"/>
    </source>
</evidence>
<name>A0A4Y7T2K2_COPMI</name>
<proteinExistence type="inferred from homology"/>
<comment type="subcellular location">
    <subcellularLocation>
        <location evidence="1">Secreted</location>
    </subcellularLocation>
</comment>